<reference evidence="4" key="1">
    <citation type="submission" date="2025-08" db="UniProtKB">
        <authorList>
            <consortium name="Ensembl"/>
        </authorList>
    </citation>
    <scope>IDENTIFICATION</scope>
</reference>
<dbReference type="Pfam" id="PF00094">
    <property type="entry name" value="VWD"/>
    <property type="match status" value="3"/>
</dbReference>
<dbReference type="PANTHER" id="PTHR11339:SF413">
    <property type="entry name" value="TECTORIN ALPHA"/>
    <property type="match status" value="1"/>
</dbReference>
<evidence type="ECO:0000256" key="1">
    <source>
        <dbReference type="ARBA" id="ARBA00023157"/>
    </source>
</evidence>
<dbReference type="InterPro" id="IPR001846">
    <property type="entry name" value="VWF_type-D"/>
</dbReference>
<dbReference type="InterPro" id="IPR050780">
    <property type="entry name" value="Mucin_vWF_Thrombospondin_sf"/>
</dbReference>
<feature type="domain" description="VWFD" evidence="3">
    <location>
        <begin position="2"/>
        <end position="155"/>
    </location>
</feature>
<accession>A0A3B4XKY7</accession>
<dbReference type="AlphaFoldDB" id="A0A3B4XKY7"/>
<evidence type="ECO:0000313" key="4">
    <source>
        <dbReference type="Ensembl" id="ENSSLDP00000018729.1"/>
    </source>
</evidence>
<dbReference type="SMART" id="SM00832">
    <property type="entry name" value="C8"/>
    <property type="match status" value="1"/>
</dbReference>
<evidence type="ECO:0000313" key="5">
    <source>
        <dbReference type="Proteomes" id="UP000261360"/>
    </source>
</evidence>
<evidence type="ECO:0000256" key="2">
    <source>
        <dbReference type="ARBA" id="ARBA00023180"/>
    </source>
</evidence>
<evidence type="ECO:0000259" key="3">
    <source>
        <dbReference type="PROSITE" id="PS51233"/>
    </source>
</evidence>
<dbReference type="Ensembl" id="ENSSLDT00000019361.1">
    <property type="protein sequence ID" value="ENSSLDP00000018729.1"/>
    <property type="gene ID" value="ENSSLDG00000014706.1"/>
</dbReference>
<keyword evidence="1" id="KW-1015">Disulfide bond</keyword>
<dbReference type="GeneTree" id="ENSGT00950000183155"/>
<dbReference type="PROSITE" id="PS51233">
    <property type="entry name" value="VWFD"/>
    <property type="match status" value="2"/>
</dbReference>
<sequence>NHANAIRGDPHYTTFDGRNFDVYGNCSYLLTSYCPSWGDMEDFSVEVQNQMKDATAVSFRRVKMVVSGYSIEMSNDWSNRVEVRSFICNKTDFGVVVTYSSDVLTVQMPRTFSGNLCGLCGNFNANPEDDLMPEDESDILQAIRYWQTSNEYQCVDAPMNTSDCNLQDVAIYQGKNFCGKLLDTEGVFQSCHKTVDPQDFYDNCVRDLCYGNQTVLCQILSSYVTVCQEMGAIVDEWRTSNFCNLSCPSNSEYRLCSSHMSDCVENPSPVAVKCKEGCFCRPGFFHSGGKFQCTNHTCPNGTKCYIQDGYRACHASQPVKCTVFGGRHFTNYDRLNFDFNMGNCRYVLSQVCDEEESDPIIIQQGQLYLRLTVFLSIAPCITHWSHVMKLCRFVFL</sequence>
<feature type="domain" description="VWFD" evidence="3">
    <location>
        <begin position="319"/>
        <end position="396"/>
    </location>
</feature>
<dbReference type="STRING" id="1841481.ENSSLDP00000018729"/>
<reference evidence="4" key="2">
    <citation type="submission" date="2025-09" db="UniProtKB">
        <authorList>
            <consortium name="Ensembl"/>
        </authorList>
    </citation>
    <scope>IDENTIFICATION</scope>
</reference>
<dbReference type="InterPro" id="IPR014853">
    <property type="entry name" value="VWF/SSPO/ZAN-like_Cys-rich_dom"/>
</dbReference>
<keyword evidence="5" id="KW-1185">Reference proteome</keyword>
<dbReference type="SMART" id="SM00216">
    <property type="entry name" value="VWD"/>
    <property type="match status" value="1"/>
</dbReference>
<dbReference type="Proteomes" id="UP000261360">
    <property type="component" value="Unplaced"/>
</dbReference>
<proteinExistence type="predicted"/>
<keyword evidence="2" id="KW-0325">Glycoprotein</keyword>
<dbReference type="Pfam" id="PF08742">
    <property type="entry name" value="C8"/>
    <property type="match status" value="1"/>
</dbReference>
<organism evidence="4 5">
    <name type="scientific">Seriola lalandi dorsalis</name>
    <dbReference type="NCBI Taxonomy" id="1841481"/>
    <lineage>
        <taxon>Eukaryota</taxon>
        <taxon>Metazoa</taxon>
        <taxon>Chordata</taxon>
        <taxon>Craniata</taxon>
        <taxon>Vertebrata</taxon>
        <taxon>Euteleostomi</taxon>
        <taxon>Actinopterygii</taxon>
        <taxon>Neopterygii</taxon>
        <taxon>Teleostei</taxon>
        <taxon>Neoteleostei</taxon>
        <taxon>Acanthomorphata</taxon>
        <taxon>Carangaria</taxon>
        <taxon>Carangiformes</taxon>
        <taxon>Carangidae</taxon>
        <taxon>Seriola</taxon>
    </lineage>
</organism>
<protein>
    <recommendedName>
        <fullName evidence="3">VWFD domain-containing protein</fullName>
    </recommendedName>
</protein>
<dbReference type="PANTHER" id="PTHR11339">
    <property type="entry name" value="EXTRACELLULAR MATRIX GLYCOPROTEIN RELATED"/>
    <property type="match status" value="1"/>
</dbReference>
<name>A0A3B4XKY7_SERLL</name>
<dbReference type="CDD" id="cd19941">
    <property type="entry name" value="TIL"/>
    <property type="match status" value="1"/>
</dbReference>